<dbReference type="GO" id="GO:0001729">
    <property type="term" value="F:ceramide kinase activity"/>
    <property type="evidence" value="ECO:0007669"/>
    <property type="project" value="TreeGrafter"/>
</dbReference>
<dbReference type="InterPro" id="IPR050187">
    <property type="entry name" value="Lipid_Phosphate_FormReg"/>
</dbReference>
<dbReference type="Gene3D" id="3.40.50.10330">
    <property type="entry name" value="Probable inorganic polyphosphate/atp-NAD kinase, domain 1"/>
    <property type="match status" value="1"/>
</dbReference>
<organism evidence="2">
    <name type="scientific">Arion vulgaris</name>
    <dbReference type="NCBI Taxonomy" id="1028688"/>
    <lineage>
        <taxon>Eukaryota</taxon>
        <taxon>Metazoa</taxon>
        <taxon>Spiralia</taxon>
        <taxon>Lophotrochozoa</taxon>
        <taxon>Mollusca</taxon>
        <taxon>Gastropoda</taxon>
        <taxon>Heterobranchia</taxon>
        <taxon>Euthyneura</taxon>
        <taxon>Panpulmonata</taxon>
        <taxon>Eupulmonata</taxon>
        <taxon>Stylommatophora</taxon>
        <taxon>Helicina</taxon>
        <taxon>Arionoidea</taxon>
        <taxon>Arionidae</taxon>
        <taxon>Arion</taxon>
    </lineage>
</organism>
<dbReference type="PANTHER" id="PTHR12358:SF111">
    <property type="entry name" value="CERAMIDE KINASE, ISOFORM A"/>
    <property type="match status" value="1"/>
</dbReference>
<dbReference type="GO" id="GO:0006672">
    <property type="term" value="P:ceramide metabolic process"/>
    <property type="evidence" value="ECO:0007669"/>
    <property type="project" value="TreeGrafter"/>
</dbReference>
<dbReference type="SMART" id="SM00046">
    <property type="entry name" value="DAGKc"/>
    <property type="match status" value="1"/>
</dbReference>
<name>A0A0B7BPF2_9EUPU</name>
<dbReference type="GO" id="GO:0016020">
    <property type="term" value="C:membrane"/>
    <property type="evidence" value="ECO:0007669"/>
    <property type="project" value="GOC"/>
</dbReference>
<evidence type="ECO:0000313" key="2">
    <source>
        <dbReference type="EMBL" id="CEK94246.1"/>
    </source>
</evidence>
<sequence>MSDHTAVDHKQGAGDNVKSDHLEDIHSDLILEGVVLVSGKEKHLKLNQNGLTLGTQVTSASNDKSKVLSLTWRDVMCAVKDLKPPAGHQHSSFTLHYIHHDASSKLRTQTVKIVDKDGQEDKWINAVNAQCHKVPGRPKKAFVIINPIGGARRGRQIYQKVAPLFELAGMQMTVAITEKSKHALELGEQQDFSGYDSIITVGGDGLYQEVLMGLILQIQKKAGVDYNNPDSVFSRPDIKLGIIPAGTGNGLALLCNGIVDEITAALNIIRGENQRTQIFTVHSCGKLVTVCGMIFGYGLYSDLMKRTDDLRWMGRMRYPYAFIGSLVKKPRMFNCTFEYRFADKQEKQDEDNSLGASNSQGTEWTVYTGNSGPVCGIFAMLYKQVTDGKDIFLSPYVNSVDFFVDFGCGRLEVWLALYKFIQCKNEVTLPAKLERFSKVNGFRIKVTPDAAENSENISAKRAKEKQLEQLLDIDGEVIRVDKPELDIRLHSHFVSMYGVSKLPDGDKAK</sequence>
<protein>
    <recommendedName>
        <fullName evidence="1">DAGKc domain-containing protein</fullName>
    </recommendedName>
</protein>
<feature type="domain" description="DAGKc" evidence="1">
    <location>
        <begin position="136"/>
        <end position="285"/>
    </location>
</feature>
<dbReference type="PROSITE" id="PS50146">
    <property type="entry name" value="DAGK"/>
    <property type="match status" value="1"/>
</dbReference>
<gene>
    <name evidence="2" type="primary">ORF199860</name>
    <name evidence="3" type="synonym">ORF199884</name>
</gene>
<reference evidence="2" key="1">
    <citation type="submission" date="2014-12" db="EMBL/GenBank/DDBJ databases">
        <title>Insight into the proteome of Arion vulgaris.</title>
        <authorList>
            <person name="Aradska J."/>
            <person name="Bulat T."/>
            <person name="Smidak R."/>
            <person name="Sarate P."/>
            <person name="Gangsoo J."/>
            <person name="Sialana F."/>
            <person name="Bilban M."/>
            <person name="Lubec G."/>
        </authorList>
    </citation>
    <scope>NUCLEOTIDE SEQUENCE</scope>
    <source>
        <tissue evidence="2">Skin</tissue>
    </source>
</reference>
<dbReference type="AlphaFoldDB" id="A0A0B7BPF2"/>
<proteinExistence type="predicted"/>
<dbReference type="SUPFAM" id="SSF111331">
    <property type="entry name" value="NAD kinase/diacylglycerol kinase-like"/>
    <property type="match status" value="1"/>
</dbReference>
<dbReference type="Gene3D" id="2.60.200.40">
    <property type="match status" value="1"/>
</dbReference>
<evidence type="ECO:0000259" key="1">
    <source>
        <dbReference type="PROSITE" id="PS50146"/>
    </source>
</evidence>
<dbReference type="PANTHER" id="PTHR12358">
    <property type="entry name" value="SPHINGOSINE KINASE"/>
    <property type="match status" value="1"/>
</dbReference>
<dbReference type="EMBL" id="HACG01047381">
    <property type="protein sequence ID" value="CEK94246.1"/>
    <property type="molecule type" value="Transcribed_RNA"/>
</dbReference>
<dbReference type="InterPro" id="IPR016064">
    <property type="entry name" value="NAD/diacylglycerol_kinase_sf"/>
</dbReference>
<dbReference type="InterPro" id="IPR001206">
    <property type="entry name" value="Diacylglycerol_kinase_cat_dom"/>
</dbReference>
<dbReference type="InterPro" id="IPR017438">
    <property type="entry name" value="ATP-NAD_kinase_N"/>
</dbReference>
<dbReference type="Pfam" id="PF00781">
    <property type="entry name" value="DAGK_cat"/>
    <property type="match status" value="1"/>
</dbReference>
<dbReference type="EMBL" id="HACG01047386">
    <property type="protein sequence ID" value="CEK94251.1"/>
    <property type="molecule type" value="Transcribed_RNA"/>
</dbReference>
<evidence type="ECO:0000313" key="3">
    <source>
        <dbReference type="EMBL" id="CEK94251.1"/>
    </source>
</evidence>
<accession>A0A0B7BPF2</accession>